<protein>
    <submittedName>
        <fullName evidence="2">Oxidoreductase</fullName>
    </submittedName>
</protein>
<gene>
    <name evidence="2" type="ORF">AY586_10860</name>
</gene>
<dbReference type="Gene3D" id="3.40.50.720">
    <property type="entry name" value="NAD(P)-binding Rossmann-like Domain"/>
    <property type="match status" value="1"/>
</dbReference>
<organism evidence="2 3">
    <name type="scientific">Marichromatium gracile</name>
    <name type="common">Chromatium gracile</name>
    <dbReference type="NCBI Taxonomy" id="1048"/>
    <lineage>
        <taxon>Bacteria</taxon>
        <taxon>Pseudomonadati</taxon>
        <taxon>Pseudomonadota</taxon>
        <taxon>Gammaproteobacteria</taxon>
        <taxon>Chromatiales</taxon>
        <taxon>Chromatiaceae</taxon>
        <taxon>Marichromatium</taxon>
    </lineage>
</organism>
<accession>A0ABR5VHE8</accession>
<reference evidence="2 3" key="1">
    <citation type="submission" date="2016-02" db="EMBL/GenBank/DDBJ databases">
        <title>Genome sequence of Marichromatium gracile YL-28, a purple sulfur bacterium.</title>
        <authorList>
            <person name="Zhao C."/>
            <person name="Hong X."/>
            <person name="Chen S."/>
            <person name="Yang S."/>
        </authorList>
    </citation>
    <scope>NUCLEOTIDE SEQUENCE [LARGE SCALE GENOMIC DNA]</scope>
    <source>
        <strain evidence="2 3">YL28</strain>
    </source>
</reference>
<evidence type="ECO:0000259" key="1">
    <source>
        <dbReference type="Pfam" id="PF01370"/>
    </source>
</evidence>
<dbReference type="Pfam" id="PF01370">
    <property type="entry name" value="Epimerase"/>
    <property type="match status" value="1"/>
</dbReference>
<dbReference type="InterPro" id="IPR050177">
    <property type="entry name" value="Lipid_A_modif_metabolic_enz"/>
</dbReference>
<proteinExistence type="predicted"/>
<dbReference type="SUPFAM" id="SSF51735">
    <property type="entry name" value="NAD(P)-binding Rossmann-fold domains"/>
    <property type="match status" value="1"/>
</dbReference>
<evidence type="ECO:0000313" key="3">
    <source>
        <dbReference type="Proteomes" id="UP000075766"/>
    </source>
</evidence>
<feature type="domain" description="NAD-dependent epimerase/dehydratase" evidence="1">
    <location>
        <begin position="5"/>
        <end position="218"/>
    </location>
</feature>
<name>A0ABR5VHE8_MARGR</name>
<keyword evidence="3" id="KW-1185">Reference proteome</keyword>
<dbReference type="EMBL" id="LSYU01000038">
    <property type="protein sequence ID" value="KXX65145.1"/>
    <property type="molecule type" value="Genomic_DNA"/>
</dbReference>
<dbReference type="PANTHER" id="PTHR43245">
    <property type="entry name" value="BIFUNCTIONAL POLYMYXIN RESISTANCE PROTEIN ARNA"/>
    <property type="match status" value="1"/>
</dbReference>
<evidence type="ECO:0000313" key="2">
    <source>
        <dbReference type="EMBL" id="KXX65145.1"/>
    </source>
</evidence>
<dbReference type="InterPro" id="IPR036291">
    <property type="entry name" value="NAD(P)-bd_dom_sf"/>
</dbReference>
<sequence length="278" mass="29965">MNEQVIVTGASGFVGRRIVKALLVRGVGVRLLVRDPARAAALFPARGVELVEIEDLFTASVETLQTALAGGEMLVHAAWYAEPGQYLDSTRNLVCLTGSLRLAEAFVAAGGRRFVGVGSCAEYDPTPGSLGIHTPLRPRTLYGACKASTYQVLEQLLRVAGVEFAWCRPFYLYGEGEDPRRLVAYLHARLAAGLPVDLGSGEQVRDYLDVERAGEMIAEVALGGRCGAFNICSGRGQSVRQIAERVADGYGRRDLLRFGSRPDNPQDPPCIIGVLDET</sequence>
<dbReference type="RefSeq" id="WP_062273759.1">
    <property type="nucleotide sequence ID" value="NZ_LSYU01000038.1"/>
</dbReference>
<dbReference type="Proteomes" id="UP000075766">
    <property type="component" value="Unassembled WGS sequence"/>
</dbReference>
<dbReference type="PANTHER" id="PTHR43245:SF13">
    <property type="entry name" value="UDP-D-APIOSE_UDP-D-XYLOSE SYNTHASE 2"/>
    <property type="match status" value="1"/>
</dbReference>
<comment type="caution">
    <text evidence="2">The sequence shown here is derived from an EMBL/GenBank/DDBJ whole genome shotgun (WGS) entry which is preliminary data.</text>
</comment>
<dbReference type="InterPro" id="IPR001509">
    <property type="entry name" value="Epimerase_deHydtase"/>
</dbReference>